<sequence length="18" mass="2227">MNSFELYLLDWNTQLLIL</sequence>
<name>A0A2P2M0Y0_RHIMU</name>
<dbReference type="EMBL" id="GGEC01043391">
    <property type="protein sequence ID" value="MBX23875.1"/>
    <property type="molecule type" value="Transcribed_RNA"/>
</dbReference>
<accession>A0A2P2M0Y0</accession>
<organism evidence="1">
    <name type="scientific">Rhizophora mucronata</name>
    <name type="common">Asiatic mangrove</name>
    <dbReference type="NCBI Taxonomy" id="61149"/>
    <lineage>
        <taxon>Eukaryota</taxon>
        <taxon>Viridiplantae</taxon>
        <taxon>Streptophyta</taxon>
        <taxon>Embryophyta</taxon>
        <taxon>Tracheophyta</taxon>
        <taxon>Spermatophyta</taxon>
        <taxon>Magnoliopsida</taxon>
        <taxon>eudicotyledons</taxon>
        <taxon>Gunneridae</taxon>
        <taxon>Pentapetalae</taxon>
        <taxon>rosids</taxon>
        <taxon>fabids</taxon>
        <taxon>Malpighiales</taxon>
        <taxon>Rhizophoraceae</taxon>
        <taxon>Rhizophora</taxon>
    </lineage>
</organism>
<evidence type="ECO:0000313" key="1">
    <source>
        <dbReference type="EMBL" id="MBX23875.1"/>
    </source>
</evidence>
<protein>
    <submittedName>
        <fullName evidence="1">Uncharacterized protein</fullName>
    </submittedName>
</protein>
<dbReference type="AlphaFoldDB" id="A0A2P2M0Y0"/>
<reference evidence="1" key="1">
    <citation type="submission" date="2018-02" db="EMBL/GenBank/DDBJ databases">
        <title>Rhizophora mucronata_Transcriptome.</title>
        <authorList>
            <person name="Meera S.P."/>
            <person name="Sreeshan A."/>
            <person name="Augustine A."/>
        </authorList>
    </citation>
    <scope>NUCLEOTIDE SEQUENCE</scope>
    <source>
        <tissue evidence="1">Leaf</tissue>
    </source>
</reference>
<proteinExistence type="predicted"/>